<comment type="caution">
    <text evidence="1">The sequence shown here is derived from an EMBL/GenBank/DDBJ whole genome shotgun (WGS) entry which is preliminary data.</text>
</comment>
<sequence>MDNQTVLLLNEVVKNAEMGKNTVTQLLGITDDERLKIHLNRQLATYEDLSKRANAMLAVEGEQAEGQNAFTKLNAKMGVKMQTMYDKSPRKIAEMLIEGSHVGVTDMTIAIKDAPDANPGAVALAQRLQHAENEYAGELNVFL</sequence>
<dbReference type="EMBL" id="JXXK01000056">
    <property type="protein sequence ID" value="KJF38273.1"/>
    <property type="molecule type" value="Genomic_DNA"/>
</dbReference>
<protein>
    <recommendedName>
        <fullName evidence="3">DUF2383 domain-containing protein</fullName>
    </recommendedName>
</protein>
<gene>
    <name evidence="1" type="ORF">TQ39_19030</name>
</gene>
<evidence type="ECO:0000313" key="1">
    <source>
        <dbReference type="EMBL" id="KJF38273.1"/>
    </source>
</evidence>
<reference evidence="1" key="1">
    <citation type="submission" date="2015-02" db="EMBL/GenBank/DDBJ databases">
        <title>A novel member of the family Ruminococcaceae isolated from human feces.</title>
        <authorList>
            <person name="Shkoporov A.N."/>
            <person name="Chaplin A.V."/>
            <person name="Motuzova O.V."/>
            <person name="Kafarskaia L.I."/>
            <person name="Khokhlova E.V."/>
            <person name="Efimov B.A."/>
        </authorList>
    </citation>
    <scope>NUCLEOTIDE SEQUENCE [LARGE SCALE GENOMIC DNA]</scope>
    <source>
        <strain evidence="1">585-1</strain>
    </source>
</reference>
<proteinExistence type="predicted"/>
<evidence type="ECO:0000313" key="2">
    <source>
        <dbReference type="Proteomes" id="UP000032483"/>
    </source>
</evidence>
<dbReference type="RefSeq" id="WP_050006695.1">
    <property type="nucleotide sequence ID" value="NZ_DAWBJP010000078.1"/>
</dbReference>
<evidence type="ECO:0008006" key="3">
    <source>
        <dbReference type="Google" id="ProtNLM"/>
    </source>
</evidence>
<name>A0A0D8IXL7_9FIRM</name>
<organism evidence="1 2">
    <name type="scientific">Ruthenibacterium lactatiformans</name>
    <dbReference type="NCBI Taxonomy" id="1550024"/>
    <lineage>
        <taxon>Bacteria</taxon>
        <taxon>Bacillati</taxon>
        <taxon>Bacillota</taxon>
        <taxon>Clostridia</taxon>
        <taxon>Eubacteriales</taxon>
        <taxon>Oscillospiraceae</taxon>
        <taxon>Ruthenibacterium</taxon>
    </lineage>
</organism>
<dbReference type="AlphaFoldDB" id="A0A0D8IXL7"/>
<accession>A0A0D8IXL7</accession>
<dbReference type="Proteomes" id="UP000032483">
    <property type="component" value="Unassembled WGS sequence"/>
</dbReference>
<keyword evidence="2" id="KW-1185">Reference proteome</keyword>
<dbReference type="GeneID" id="42858625"/>